<evidence type="ECO:0000313" key="4">
    <source>
        <dbReference type="Proteomes" id="UP000027997"/>
    </source>
</evidence>
<organism evidence="3 4">
    <name type="scientific">Endozoicomonas elysicola</name>
    <dbReference type="NCBI Taxonomy" id="305900"/>
    <lineage>
        <taxon>Bacteria</taxon>
        <taxon>Pseudomonadati</taxon>
        <taxon>Pseudomonadota</taxon>
        <taxon>Gammaproteobacteria</taxon>
        <taxon>Oceanospirillales</taxon>
        <taxon>Endozoicomonadaceae</taxon>
        <taxon>Endozoicomonas</taxon>
    </lineage>
</organism>
<feature type="transmembrane region" description="Helical" evidence="2">
    <location>
        <begin position="77"/>
        <end position="103"/>
    </location>
</feature>
<keyword evidence="2" id="KW-0472">Membrane</keyword>
<sequence length="211" mass="22122">MDTTATVGHLRSDDRNMEVSSPSVGGCETARFMGLDATEAEGARYSRSSDSSESKSSIRDRIAYPFRAIKNQLIQSAFWGGVAGAAVGFSIPAFVGYVTGSIAGGIVKLAKMIGCQNSNARKIGAAIGLITGGLVGLPVAVALAAVGVAAGVVIGTAGSVVKLPVDIYRAATLDKSELNPWELEAKKHQEEFEARMRKMFMDLVADTQMGY</sequence>
<feature type="transmembrane region" description="Helical" evidence="2">
    <location>
        <begin position="123"/>
        <end position="154"/>
    </location>
</feature>
<protein>
    <submittedName>
        <fullName evidence="3">Uncharacterized protein</fullName>
    </submittedName>
</protein>
<dbReference type="AlphaFoldDB" id="A0A081KES9"/>
<evidence type="ECO:0000313" key="3">
    <source>
        <dbReference type="EMBL" id="KEI72655.1"/>
    </source>
</evidence>
<accession>A0A081KES9</accession>
<dbReference type="Proteomes" id="UP000027997">
    <property type="component" value="Unassembled WGS sequence"/>
</dbReference>
<gene>
    <name evidence="3" type="ORF">GV64_19675</name>
</gene>
<feature type="region of interest" description="Disordered" evidence="1">
    <location>
        <begin position="1"/>
        <end position="25"/>
    </location>
</feature>
<name>A0A081KES9_9GAMM</name>
<evidence type="ECO:0000256" key="1">
    <source>
        <dbReference type="SAM" id="MobiDB-lite"/>
    </source>
</evidence>
<reference evidence="3 4" key="1">
    <citation type="submission" date="2014-06" db="EMBL/GenBank/DDBJ databases">
        <title>Whole Genome Sequences of Three Symbiotic Endozoicomonas Bacteria.</title>
        <authorList>
            <person name="Neave M.J."/>
            <person name="Apprill A."/>
            <person name="Voolstra C.R."/>
        </authorList>
    </citation>
    <scope>NUCLEOTIDE SEQUENCE [LARGE SCALE GENOMIC DNA]</scope>
    <source>
        <strain evidence="3 4">DSM 22380</strain>
    </source>
</reference>
<proteinExistence type="predicted"/>
<evidence type="ECO:0000256" key="2">
    <source>
        <dbReference type="SAM" id="Phobius"/>
    </source>
</evidence>
<keyword evidence="2" id="KW-1133">Transmembrane helix</keyword>
<comment type="caution">
    <text evidence="3">The sequence shown here is derived from an EMBL/GenBank/DDBJ whole genome shotgun (WGS) entry which is preliminary data.</text>
</comment>
<keyword evidence="2" id="KW-0812">Transmembrane</keyword>
<keyword evidence="4" id="KW-1185">Reference proteome</keyword>
<dbReference type="EMBL" id="JOJP01000001">
    <property type="protein sequence ID" value="KEI72655.1"/>
    <property type="molecule type" value="Genomic_DNA"/>
</dbReference>